<accession>A0A174WK28</accession>
<evidence type="ECO:0000259" key="5">
    <source>
        <dbReference type="Pfam" id="PF01979"/>
    </source>
</evidence>
<evidence type="ECO:0000256" key="2">
    <source>
        <dbReference type="PIRSR" id="PIRSR001238-1"/>
    </source>
</evidence>
<feature type="binding site" evidence="4">
    <location>
        <position position="64"/>
    </location>
    <ligand>
        <name>Zn(2+)</name>
        <dbReference type="ChEBI" id="CHEBI:29105"/>
        <label>1</label>
        <note>catalytic</note>
    </ligand>
</feature>
<dbReference type="GO" id="GO:0016810">
    <property type="term" value="F:hydrolase activity, acting on carbon-nitrogen (but not peptide) bonds"/>
    <property type="evidence" value="ECO:0007669"/>
    <property type="project" value="InterPro"/>
</dbReference>
<sequence length="390" mass="42538">MITVIRDVEVYSPEYLGKKNVVVVGNKFEGIYDEINIPSDFIEIKIIEGKGKLMFPGFIDAHVHILGGGGENGFSSRTPEIKFTDLTKAGITTVVGCLGTDDVCRDGRALLAKARALEIEGITSYCYTGSYSIPVKTVTNSIKEDIMLIDKYIGVGEVAISDNRSSQPAFEEFTRVVSQSRVAGLLSNKAGVVNIHVGDGSDKLNMIFKLKENTEIPVSQLLPTHINRNIDLFNEGIKLVKEGGFIDLTTSCDPDNMEEGEVRASKGLKMAYDLGADLNRITFSSDGNGSLPKFDSEGNLSGMGICSVFSLYEEVKIAIQEHKVPIESAIKVITSNIADVLKLDLKGRIESKKDADFVLVDKNELTVIDVYGKGEPLIENRAVIKKGIFE</sequence>
<keyword evidence="1" id="KW-0482">Metalloprotease</keyword>
<feature type="binding site" evidence="3">
    <location>
        <position position="228"/>
    </location>
    <ligand>
        <name>substrate</name>
    </ligand>
</feature>
<feature type="binding site" evidence="3">
    <location>
        <position position="164"/>
    </location>
    <ligand>
        <name>substrate</name>
    </ligand>
</feature>
<feature type="binding site" evidence="3">
    <location>
        <position position="100"/>
    </location>
    <ligand>
        <name>substrate</name>
    </ligand>
</feature>
<dbReference type="Gene3D" id="2.30.40.10">
    <property type="entry name" value="Urease, subunit C, domain 1"/>
    <property type="match status" value="1"/>
</dbReference>
<comment type="caution">
    <text evidence="6">The sequence shown here is derived from an EMBL/GenBank/DDBJ whole genome shotgun (WGS) entry which is preliminary data.</text>
</comment>
<dbReference type="InterPro" id="IPR006680">
    <property type="entry name" value="Amidohydro-rel"/>
</dbReference>
<dbReference type="Gene3D" id="3.20.20.140">
    <property type="entry name" value="Metal-dependent hydrolases"/>
    <property type="match status" value="1"/>
</dbReference>
<dbReference type="GO" id="GO:0008237">
    <property type="term" value="F:metallopeptidase activity"/>
    <property type="evidence" value="ECO:0007669"/>
    <property type="project" value="UniProtKB-KW"/>
</dbReference>
<feature type="binding site" evidence="4">
    <location>
        <position position="62"/>
    </location>
    <ligand>
        <name>Zn(2+)</name>
        <dbReference type="ChEBI" id="CHEBI:29105"/>
        <label>1</label>
        <note>catalytic</note>
    </ligand>
</feature>
<feature type="binding site" evidence="4">
    <location>
        <position position="196"/>
    </location>
    <ligand>
        <name>Zn(2+)</name>
        <dbReference type="ChEBI" id="CHEBI:29105"/>
        <label>2</label>
        <note>catalytic</note>
    </ligand>
</feature>
<comment type="PTM">
    <text evidence="1">Carboxylation allows a single lysine to coordinate two zinc ions.</text>
</comment>
<keyword evidence="1" id="KW-0645">Protease</keyword>
<dbReference type="InterPro" id="IPR032466">
    <property type="entry name" value="Metal_Hydrolase"/>
</dbReference>
<dbReference type="Pfam" id="PF01979">
    <property type="entry name" value="Amidohydro_1"/>
    <property type="match status" value="1"/>
</dbReference>
<keyword evidence="1" id="KW-0378">Hydrolase</keyword>
<dbReference type="GO" id="GO:0046872">
    <property type="term" value="F:metal ion binding"/>
    <property type="evidence" value="ECO:0007669"/>
    <property type="project" value="UniProtKB-KW"/>
</dbReference>
<feature type="binding site" evidence="3">
    <location>
        <position position="131"/>
    </location>
    <ligand>
        <name>substrate</name>
    </ligand>
</feature>
<feature type="binding site" evidence="3">
    <location>
        <begin position="69"/>
        <end position="71"/>
    </location>
    <ligand>
        <name>substrate</name>
    </ligand>
</feature>
<dbReference type="SUPFAM" id="SSF51338">
    <property type="entry name" value="Composite domain of metallo-dependent hydrolases"/>
    <property type="match status" value="1"/>
</dbReference>
<dbReference type="OrthoDB" id="9775607at2"/>
<evidence type="ECO:0000256" key="3">
    <source>
        <dbReference type="PIRSR" id="PIRSR001238-2"/>
    </source>
</evidence>
<feature type="domain" description="Amidohydrolase-related" evidence="5">
    <location>
        <begin position="54"/>
        <end position="370"/>
    </location>
</feature>
<feature type="binding site" evidence="4">
    <location>
        <position position="225"/>
    </location>
    <ligand>
        <name>Zn(2+)</name>
        <dbReference type="ChEBI" id="CHEBI:29105"/>
        <label>2</label>
        <note>catalytic</note>
    </ligand>
</feature>
<dbReference type="PANTHER" id="PTHR11647:SF1">
    <property type="entry name" value="COLLAPSIN RESPONSE MEDIATOR PROTEIN"/>
    <property type="match status" value="1"/>
</dbReference>
<feature type="binding site" evidence="3">
    <location>
        <position position="290"/>
    </location>
    <ligand>
        <name>substrate</name>
    </ligand>
</feature>
<organism evidence="6 7">
    <name type="scientific">Clostridium paraputrificum</name>
    <dbReference type="NCBI Taxonomy" id="29363"/>
    <lineage>
        <taxon>Bacteria</taxon>
        <taxon>Bacillati</taxon>
        <taxon>Bacillota</taxon>
        <taxon>Clostridia</taxon>
        <taxon>Eubacteriales</taxon>
        <taxon>Clostridiaceae</taxon>
        <taxon>Clostridium</taxon>
    </lineage>
</organism>
<dbReference type="GeneID" id="42776706"/>
<gene>
    <name evidence="6" type="ORF">CP373A1_14100</name>
</gene>
<evidence type="ECO:0000313" key="6">
    <source>
        <dbReference type="EMBL" id="OBY09795.1"/>
    </source>
</evidence>
<feature type="active site" description="Proton acceptor" evidence="2">
    <location>
        <position position="286"/>
    </location>
</feature>
<evidence type="ECO:0000313" key="7">
    <source>
        <dbReference type="Proteomes" id="UP000092714"/>
    </source>
</evidence>
<protein>
    <recommendedName>
        <fullName evidence="1">Isoaspartyl dipeptidase</fullName>
        <ecNumber evidence="1">3.4.19.-</ecNumber>
    </recommendedName>
</protein>
<reference evidence="6 7" key="1">
    <citation type="submission" date="2016-06" db="EMBL/GenBank/DDBJ databases">
        <authorList>
            <person name="Kjaerup R.B."/>
            <person name="Dalgaard T.S."/>
            <person name="Juul-Madsen H.R."/>
        </authorList>
    </citation>
    <scope>NUCLEOTIDE SEQUENCE [LARGE SCALE GENOMIC DNA]</scope>
    <source>
        <strain evidence="6 7">373-A1</strain>
    </source>
</reference>
<dbReference type="RefSeq" id="WP_027098876.1">
    <property type="nucleotide sequence ID" value="NZ_CABHIH010000006.1"/>
</dbReference>
<evidence type="ECO:0000256" key="1">
    <source>
        <dbReference type="PIRNR" id="PIRNR001238"/>
    </source>
</evidence>
<dbReference type="SUPFAM" id="SSF51556">
    <property type="entry name" value="Metallo-dependent hydrolases"/>
    <property type="match status" value="1"/>
</dbReference>
<name>A0A174WK28_9CLOT</name>
<dbReference type="EC" id="3.4.19.-" evidence="1"/>
<dbReference type="InterPro" id="IPR050378">
    <property type="entry name" value="Metallo-dep_Hydrolases_sf"/>
</dbReference>
<dbReference type="GO" id="GO:0006508">
    <property type="term" value="P:proteolysis"/>
    <property type="evidence" value="ECO:0007669"/>
    <property type="project" value="UniProtKB-KW"/>
</dbReference>
<dbReference type="AlphaFoldDB" id="A0A174WK28"/>
<dbReference type="PANTHER" id="PTHR11647">
    <property type="entry name" value="HYDRANTOINASE/DIHYDROPYRIMIDINASE FAMILY MEMBER"/>
    <property type="match status" value="1"/>
</dbReference>
<dbReference type="InterPro" id="IPR011059">
    <property type="entry name" value="Metal-dep_hydrolase_composite"/>
</dbReference>
<dbReference type="Proteomes" id="UP000092714">
    <property type="component" value="Unassembled WGS sequence"/>
</dbReference>
<proteinExistence type="inferred from homology"/>
<comment type="cofactor">
    <cofactor evidence="1 4">
        <name>Zn(2+)</name>
        <dbReference type="ChEBI" id="CHEBI:29105"/>
    </cofactor>
    <text evidence="1 4">Binds 2 Zn(2+) ions per subunit.</text>
</comment>
<keyword evidence="1 4" id="KW-0479">Metal-binding</keyword>
<feature type="binding site" evidence="4">
    <location>
        <position position="286"/>
    </location>
    <ligand>
        <name>Zn(2+)</name>
        <dbReference type="ChEBI" id="CHEBI:29105"/>
        <label>1</label>
        <note>catalytic</note>
    </ligand>
</feature>
<dbReference type="GO" id="GO:0005737">
    <property type="term" value="C:cytoplasm"/>
    <property type="evidence" value="ECO:0007669"/>
    <property type="project" value="UniProtKB-SubCell"/>
</dbReference>
<keyword evidence="1 4" id="KW-0862">Zinc</keyword>
<dbReference type="NCBIfam" id="TIGR01975">
    <property type="entry name" value="isoAsp_dipep"/>
    <property type="match status" value="1"/>
</dbReference>
<comment type="subcellular location">
    <subcellularLocation>
        <location evidence="1">Cytoplasm</location>
    </subcellularLocation>
</comment>
<dbReference type="eggNOG" id="COG1228">
    <property type="taxonomic scope" value="Bacteria"/>
</dbReference>
<dbReference type="EMBL" id="MAPZ01000026">
    <property type="protein sequence ID" value="OBY09795.1"/>
    <property type="molecule type" value="Genomic_DNA"/>
</dbReference>
<evidence type="ECO:0000256" key="4">
    <source>
        <dbReference type="PIRSR" id="PIRSR001238-3"/>
    </source>
</evidence>
<comment type="function">
    <text evidence="1">Catalyzes the hydrolytic cleavage of a subset of L-isoaspartyl (L-beta-aspartyl) dipeptides. Used to degrade proteins damaged by L-isoaspartyl residues formation.</text>
</comment>
<comment type="similarity">
    <text evidence="1">Belongs to the peptidase M38 family.</text>
</comment>
<keyword evidence="7" id="KW-1185">Reference proteome</keyword>
<dbReference type="InterPro" id="IPR010229">
    <property type="entry name" value="Pept_M38_dipep"/>
</dbReference>
<dbReference type="PIRSF" id="PIRSF001238">
    <property type="entry name" value="IadA"/>
    <property type="match status" value="1"/>
</dbReference>
<dbReference type="GO" id="GO:0008798">
    <property type="term" value="F:beta-aspartyl-peptidase activity"/>
    <property type="evidence" value="ECO:0007669"/>
    <property type="project" value="InterPro"/>
</dbReference>